<protein>
    <submittedName>
        <fullName evidence="2">TIGR02452 family protein</fullName>
    </submittedName>
</protein>
<proteinExistence type="predicted"/>
<dbReference type="InterPro" id="IPR043472">
    <property type="entry name" value="Macro_dom-like"/>
</dbReference>
<dbReference type="NCBIfam" id="TIGR02452">
    <property type="entry name" value="TIGR02452 family protein"/>
    <property type="match status" value="1"/>
</dbReference>
<dbReference type="Pfam" id="PF10021">
    <property type="entry name" value="PARG_cat_microb"/>
    <property type="match status" value="1"/>
</dbReference>
<dbReference type="PANTHER" id="PTHR35596:SF1">
    <property type="entry name" value="MICROBIAL-TYPE PARG CATALYTIC DOMAIN-CONTAINING PROTEIN"/>
    <property type="match status" value="1"/>
</dbReference>
<accession>A0ABT2UCL5</accession>
<sequence>MNKSTNNREVRSQMAKETLDILEKGFYINLQGSRVPLKKEIEKAICDTILYVPDMLPVIKKDMIARIAHGRETLTSIEVTAETTLEAARRIVLDHRYGDTLCLNFASAKNPGGGFLGGSQAQEESLARSSALYPCIEPMNEMYTYNRNLKTCLYSDYMIHSPKVPVFREDIGKLLAEPFLVSILTAPAVNAGVVREREPHNVVKINPVMSERIRYILSVAALHGDKSIILGAYGCGVFKNDPNDVAQLFKQVLIEEGYHTLFDKIVFAIIDKSDAKRTLNIFKKHLIG</sequence>
<dbReference type="RefSeq" id="WP_262683763.1">
    <property type="nucleotide sequence ID" value="NZ_JAOQIO010000022.1"/>
</dbReference>
<organism evidence="2 3">
    <name type="scientific">Paenibacillus baimaensis</name>
    <dbReference type="NCBI Taxonomy" id="2982185"/>
    <lineage>
        <taxon>Bacteria</taxon>
        <taxon>Bacillati</taxon>
        <taxon>Bacillota</taxon>
        <taxon>Bacilli</taxon>
        <taxon>Bacillales</taxon>
        <taxon>Paenibacillaceae</taxon>
        <taxon>Paenibacillus</taxon>
    </lineage>
</organism>
<dbReference type="EMBL" id="JAOQIO010000022">
    <property type="protein sequence ID" value="MCU6792375.1"/>
    <property type="molecule type" value="Genomic_DNA"/>
</dbReference>
<keyword evidence="3" id="KW-1185">Reference proteome</keyword>
<name>A0ABT2UCL5_9BACL</name>
<evidence type="ECO:0000259" key="1">
    <source>
        <dbReference type="Pfam" id="PF10021"/>
    </source>
</evidence>
<gene>
    <name evidence="2" type="ORF">OB236_09565</name>
</gene>
<reference evidence="2 3" key="1">
    <citation type="submission" date="2022-09" db="EMBL/GenBank/DDBJ databases">
        <authorList>
            <person name="Han X.L."/>
            <person name="Wang Q."/>
            <person name="Lu T."/>
        </authorList>
    </citation>
    <scope>NUCLEOTIDE SEQUENCE [LARGE SCALE GENOMIC DNA]</scope>
    <source>
        <strain evidence="2 3">WQ 127069</strain>
    </source>
</reference>
<dbReference type="Gene3D" id="3.40.220.10">
    <property type="entry name" value="Leucine Aminopeptidase, subunit E, domain 1"/>
    <property type="match status" value="1"/>
</dbReference>
<evidence type="ECO:0000313" key="3">
    <source>
        <dbReference type="Proteomes" id="UP001652445"/>
    </source>
</evidence>
<evidence type="ECO:0000313" key="2">
    <source>
        <dbReference type="EMBL" id="MCU6792375.1"/>
    </source>
</evidence>
<dbReference type="PANTHER" id="PTHR35596">
    <property type="entry name" value="DUF2263 DOMAIN-CONTAINING PROTEIN"/>
    <property type="match status" value="1"/>
</dbReference>
<dbReference type="SUPFAM" id="SSF52949">
    <property type="entry name" value="Macro domain-like"/>
    <property type="match status" value="1"/>
</dbReference>
<dbReference type="Proteomes" id="UP001652445">
    <property type="component" value="Unassembled WGS sequence"/>
</dbReference>
<dbReference type="InterPro" id="IPR012664">
    <property type="entry name" value="CHP02452"/>
</dbReference>
<dbReference type="PIRSF" id="PIRSF014899">
    <property type="entry name" value="UCP014899"/>
    <property type="match status" value="1"/>
</dbReference>
<comment type="caution">
    <text evidence="2">The sequence shown here is derived from an EMBL/GenBank/DDBJ whole genome shotgun (WGS) entry which is preliminary data.</text>
</comment>
<feature type="domain" description="Microbial-type PARG catalytic" evidence="1">
    <location>
        <begin position="15"/>
        <end position="169"/>
    </location>
</feature>
<dbReference type="InterPro" id="IPR019261">
    <property type="entry name" value="PARG_cat_microbial"/>
</dbReference>